<organism evidence="2 3">
    <name type="scientific">Chryseobacterium carnipullorum</name>
    <dbReference type="NCBI Taxonomy" id="1124835"/>
    <lineage>
        <taxon>Bacteria</taxon>
        <taxon>Pseudomonadati</taxon>
        <taxon>Bacteroidota</taxon>
        <taxon>Flavobacteriia</taxon>
        <taxon>Flavobacteriales</taxon>
        <taxon>Weeksellaceae</taxon>
        <taxon>Chryseobacterium group</taxon>
        <taxon>Chryseobacterium</taxon>
    </lineage>
</organism>
<dbReference type="RefSeq" id="WP_123880921.1">
    <property type="nucleotide sequence ID" value="NZ_CP033920.1"/>
</dbReference>
<dbReference type="EMBL" id="CP033920">
    <property type="protein sequence ID" value="AZA50268.1"/>
    <property type="molecule type" value="Genomic_DNA"/>
</dbReference>
<evidence type="ECO:0000313" key="2">
    <source>
        <dbReference type="EMBL" id="AZA50268.1"/>
    </source>
</evidence>
<evidence type="ECO:0000256" key="1">
    <source>
        <dbReference type="SAM" id="SignalP"/>
    </source>
</evidence>
<keyword evidence="1" id="KW-0732">Signal</keyword>
<dbReference type="KEGG" id="ccau:EG346_19740"/>
<feature type="signal peptide" evidence="1">
    <location>
        <begin position="1"/>
        <end position="20"/>
    </location>
</feature>
<evidence type="ECO:0000313" key="3">
    <source>
        <dbReference type="Proteomes" id="UP000273270"/>
    </source>
</evidence>
<reference evidence="3" key="1">
    <citation type="submission" date="2018-11" db="EMBL/GenBank/DDBJ databases">
        <title>Proposal to divide the Flavobacteriaceae and reorganize its genera based on Amino Acid Identity values calculated from whole genome sequences.</title>
        <authorList>
            <person name="Nicholson A.C."/>
            <person name="Gulvik C.A."/>
            <person name="Whitney A.M."/>
            <person name="Humrighouse B.W."/>
            <person name="Bell M."/>
            <person name="Holmes B."/>
            <person name="Steigerwalt A.G."/>
            <person name="Villarma A."/>
            <person name="Sheth M."/>
            <person name="Batra D."/>
            <person name="Pryor J."/>
            <person name="Bernardet J.-F."/>
            <person name="Hugo C."/>
            <person name="Kampfer P."/>
            <person name="Newman J."/>
            <person name="McQuiston J.R."/>
        </authorList>
    </citation>
    <scope>NUCLEOTIDE SEQUENCE [LARGE SCALE GENOMIC DNA]</scope>
    <source>
        <strain evidence="3">G0188</strain>
    </source>
</reference>
<feature type="chain" id="PRO_5017984365" evidence="1">
    <location>
        <begin position="21"/>
        <end position="256"/>
    </location>
</feature>
<dbReference type="Proteomes" id="UP000273270">
    <property type="component" value="Chromosome"/>
</dbReference>
<dbReference type="OrthoDB" id="1488700at2"/>
<proteinExistence type="predicted"/>
<name>A0A3G6M853_CHRCU</name>
<protein>
    <submittedName>
        <fullName evidence="2">Uncharacterized protein</fullName>
    </submittedName>
</protein>
<accession>A0A3G6M853</accession>
<sequence>MKITFILISFLYSSFLFSQAGNIGINTPLPKARLDISAKSTINPENSAGMLFPTVTKFPTVDPGTDQNGMLVYLDSALTPNLGASGLYFWDHSNNRWQFIYQTKVLTNNLFKVVYSASPAFSSIQQPNVWYKTSFNSIDTPDPNFKINTNGDIVIGSTGTYSIIFTGGIKTEASSTFGVRAEIGIFKNTDTSPTFSTQVVLTVPDNLYRSTNTIITGVISLIKGDIITIKTRQTNFVGSNPTVPATNYSLILSNLN</sequence>
<gene>
    <name evidence="2" type="ORF">EG346_19740</name>
</gene>
<keyword evidence="3" id="KW-1185">Reference proteome</keyword>
<dbReference type="AlphaFoldDB" id="A0A3G6M853"/>